<organism evidence="1 2">
    <name type="scientific">Agrobacterium tumefaciens</name>
    <dbReference type="NCBI Taxonomy" id="358"/>
    <lineage>
        <taxon>Bacteria</taxon>
        <taxon>Pseudomonadati</taxon>
        <taxon>Pseudomonadota</taxon>
        <taxon>Alphaproteobacteria</taxon>
        <taxon>Hyphomicrobiales</taxon>
        <taxon>Rhizobiaceae</taxon>
        <taxon>Rhizobium/Agrobacterium group</taxon>
        <taxon>Agrobacterium</taxon>
        <taxon>Agrobacterium tumefaciens complex</taxon>
    </lineage>
</organism>
<name>A0A2L2LHA3_AGRTU</name>
<protein>
    <submittedName>
        <fullName evidence="1">Uncharacterized protein</fullName>
    </submittedName>
</protein>
<dbReference type="RefSeq" id="WP_158662926.1">
    <property type="nucleotide sequence ID" value="NZ_CP026925.1"/>
</dbReference>
<evidence type="ECO:0000313" key="1">
    <source>
        <dbReference type="EMBL" id="AVH43715.1"/>
    </source>
</evidence>
<accession>A0A2L2LHA3</accession>
<reference evidence="1 2" key="1">
    <citation type="submission" date="2018-02" db="EMBL/GenBank/DDBJ databases">
        <title>Complete genome sequence of Agrobacterium tumefaciens 1D1609.</title>
        <authorList>
            <person name="Cho S.-T."/>
            <person name="Haryono M."/>
            <person name="Chang H.-H."/>
            <person name="Santos M.N."/>
            <person name="Lai E.-M."/>
            <person name="Kuo C.-H."/>
        </authorList>
    </citation>
    <scope>NUCLEOTIDE SEQUENCE [LARGE SCALE GENOMIC DNA]</scope>
    <source>
        <strain evidence="1 2">1D1609</strain>
    </source>
</reference>
<proteinExistence type="predicted"/>
<dbReference type="AlphaFoldDB" id="A0A2L2LHA3"/>
<sequence>MTELFAGNVEVQYGQAYIELDGSFDGAMDDCFVGQRNGLCGAQKPAILFLMTGLHTGIVGITINLFDADPGIDESWEEIVEVSFQAPKGGITLLEWAADDGVGMAVPAGSYRARYQGRAMQAANELNTNIDDIPLDSYQLDLWPAPSAADHIVKQTSTVAAYWHDWASRLPLKQKF</sequence>
<evidence type="ECO:0000313" key="2">
    <source>
        <dbReference type="Proteomes" id="UP000237717"/>
    </source>
</evidence>
<dbReference type="EMBL" id="CP026925">
    <property type="protein sequence ID" value="AVH43715.1"/>
    <property type="molecule type" value="Genomic_DNA"/>
</dbReference>
<gene>
    <name evidence="1" type="ORF">At1D1609_36620</name>
</gene>
<dbReference type="Proteomes" id="UP000237717">
    <property type="component" value="Chromosome II"/>
</dbReference>